<sequence>MTCSTKKRGNYKEGSEETKRERKMQPTQLKEKKVWRNNERKEKEKKREIGARERVIREKFRRGQKKK</sequence>
<dbReference type="EnsemblPlants" id="MELO3C017770.2.1">
    <property type="protein sequence ID" value="MELO3C017770.2.1"/>
    <property type="gene ID" value="MELO3C017770.2"/>
</dbReference>
<feature type="compositionally biased region" description="Basic and acidic residues" evidence="1">
    <location>
        <begin position="10"/>
        <end position="58"/>
    </location>
</feature>
<organism evidence="2">
    <name type="scientific">Cucumis melo</name>
    <name type="common">Muskmelon</name>
    <dbReference type="NCBI Taxonomy" id="3656"/>
    <lineage>
        <taxon>Eukaryota</taxon>
        <taxon>Viridiplantae</taxon>
        <taxon>Streptophyta</taxon>
        <taxon>Embryophyta</taxon>
        <taxon>Tracheophyta</taxon>
        <taxon>Spermatophyta</taxon>
        <taxon>Magnoliopsida</taxon>
        <taxon>eudicotyledons</taxon>
        <taxon>Gunneridae</taxon>
        <taxon>Pentapetalae</taxon>
        <taxon>rosids</taxon>
        <taxon>fabids</taxon>
        <taxon>Cucurbitales</taxon>
        <taxon>Cucurbitaceae</taxon>
        <taxon>Benincaseae</taxon>
        <taxon>Cucumis</taxon>
    </lineage>
</organism>
<dbReference type="Gramene" id="MELO3C017770.2.1">
    <property type="protein sequence ID" value="MELO3C017770.2.1"/>
    <property type="gene ID" value="MELO3C017770.2"/>
</dbReference>
<proteinExistence type="predicted"/>
<feature type="region of interest" description="Disordered" evidence="1">
    <location>
        <begin position="1"/>
        <end position="67"/>
    </location>
</feature>
<name>A0A9I9DFX2_CUCME</name>
<evidence type="ECO:0000313" key="2">
    <source>
        <dbReference type="EnsemblPlants" id="MELO3C017770.2.1"/>
    </source>
</evidence>
<dbReference type="AlphaFoldDB" id="A0A9I9DFX2"/>
<reference evidence="2" key="1">
    <citation type="submission" date="2023-03" db="UniProtKB">
        <authorList>
            <consortium name="EnsemblPlants"/>
        </authorList>
    </citation>
    <scope>IDENTIFICATION</scope>
</reference>
<evidence type="ECO:0000256" key="1">
    <source>
        <dbReference type="SAM" id="MobiDB-lite"/>
    </source>
</evidence>
<protein>
    <submittedName>
        <fullName evidence="2">Uncharacterized protein</fullName>
    </submittedName>
</protein>
<accession>A0A9I9DFX2</accession>